<organism evidence="2 3">
    <name type="scientific">Salix brachista</name>
    <dbReference type="NCBI Taxonomy" id="2182728"/>
    <lineage>
        <taxon>Eukaryota</taxon>
        <taxon>Viridiplantae</taxon>
        <taxon>Streptophyta</taxon>
        <taxon>Embryophyta</taxon>
        <taxon>Tracheophyta</taxon>
        <taxon>Spermatophyta</taxon>
        <taxon>Magnoliopsida</taxon>
        <taxon>eudicotyledons</taxon>
        <taxon>Gunneridae</taxon>
        <taxon>Pentapetalae</taxon>
        <taxon>rosids</taxon>
        <taxon>fabids</taxon>
        <taxon>Malpighiales</taxon>
        <taxon>Salicaceae</taxon>
        <taxon>Saliceae</taxon>
        <taxon>Salix</taxon>
    </lineage>
</organism>
<evidence type="ECO:0000313" key="2">
    <source>
        <dbReference type="EMBL" id="KAB5569673.1"/>
    </source>
</evidence>
<comment type="caution">
    <text evidence="2">The sequence shown here is derived from an EMBL/GenBank/DDBJ whole genome shotgun (WGS) entry which is preliminary data.</text>
</comment>
<keyword evidence="1" id="KW-1133">Transmembrane helix</keyword>
<sequence length="66" mass="7701">MLKRCYLHSNEGIESMRYEGFLPFLVLFKLTYAIFCHHVETMLSGLDDGFLQRDLSITGYAHVKPF</sequence>
<proteinExistence type="predicted"/>
<gene>
    <name evidence="2" type="ORF">DKX38_003466</name>
</gene>
<name>A0A5N5NS64_9ROSI</name>
<reference evidence="3" key="1">
    <citation type="journal article" date="2019" name="Gigascience">
        <title>De novo genome assembly of the endangered Acer yangbiense, a plant species with extremely small populations endemic to Yunnan Province, China.</title>
        <authorList>
            <person name="Yang J."/>
            <person name="Wariss H.M."/>
            <person name="Tao L."/>
            <person name="Zhang R."/>
            <person name="Yun Q."/>
            <person name="Hollingsworth P."/>
            <person name="Dao Z."/>
            <person name="Luo G."/>
            <person name="Guo H."/>
            <person name="Ma Y."/>
            <person name="Sun W."/>
        </authorList>
    </citation>
    <scope>NUCLEOTIDE SEQUENCE [LARGE SCALE GENOMIC DNA]</scope>
    <source>
        <strain evidence="3">cv. br00</strain>
    </source>
</reference>
<feature type="transmembrane region" description="Helical" evidence="1">
    <location>
        <begin position="21"/>
        <end position="40"/>
    </location>
</feature>
<protein>
    <submittedName>
        <fullName evidence="2">Uncharacterized protein</fullName>
    </submittedName>
</protein>
<evidence type="ECO:0000313" key="3">
    <source>
        <dbReference type="Proteomes" id="UP000326939"/>
    </source>
</evidence>
<accession>A0A5N5NS64</accession>
<dbReference type="EMBL" id="VDCV01000002">
    <property type="protein sequence ID" value="KAB5569673.1"/>
    <property type="molecule type" value="Genomic_DNA"/>
</dbReference>
<keyword evidence="3" id="KW-1185">Reference proteome</keyword>
<dbReference type="Proteomes" id="UP000326939">
    <property type="component" value="Chromosome 2"/>
</dbReference>
<keyword evidence="1" id="KW-0472">Membrane</keyword>
<keyword evidence="1" id="KW-0812">Transmembrane</keyword>
<dbReference type="AlphaFoldDB" id="A0A5N5NS64"/>
<evidence type="ECO:0000256" key="1">
    <source>
        <dbReference type="SAM" id="Phobius"/>
    </source>
</evidence>